<keyword evidence="3" id="KW-0378">Hydrolase</keyword>
<evidence type="ECO:0000256" key="3">
    <source>
        <dbReference type="ARBA" id="ARBA00022801"/>
    </source>
</evidence>
<keyword evidence="2" id="KW-0963">Cytoplasm</keyword>
<dbReference type="SUPFAM" id="SSF52799">
    <property type="entry name" value="(Phosphotyrosine protein) phosphatases II"/>
    <property type="match status" value="1"/>
</dbReference>
<evidence type="ECO:0000313" key="5">
    <source>
        <dbReference type="Proteomes" id="UP001182556"/>
    </source>
</evidence>
<comment type="subcellular location">
    <subcellularLocation>
        <location evidence="1">Cytoplasm</location>
    </subcellularLocation>
</comment>
<dbReference type="Proteomes" id="UP001182556">
    <property type="component" value="Unassembled WGS sequence"/>
</dbReference>
<dbReference type="Gene3D" id="3.90.190.10">
    <property type="entry name" value="Protein tyrosine phosphatase superfamily"/>
    <property type="match status" value="1"/>
</dbReference>
<dbReference type="GO" id="GO:0016791">
    <property type="term" value="F:phosphatase activity"/>
    <property type="evidence" value="ECO:0007669"/>
    <property type="project" value="TreeGrafter"/>
</dbReference>
<sequence length="186" mass="20937">MSGKNAGPALIQVPHLFSTVEPGVYRCASPTASQVPFLAQLNLRTIISLTPEHPIKPLLTFARSFNIEFIHLGVTGWRPITDWKPVREETVKAALEILLDIRNHPVLLIDPLGIHQTGCVVGALRTLQGWNFASTLIEYRAHSGPTKHRYSDEQYIEMFDPDLINLPAREHLPLWFVVEDEEDGVE</sequence>
<keyword evidence="5" id="KW-1185">Reference proteome</keyword>
<dbReference type="Pfam" id="PF03162">
    <property type="entry name" value="Y_phosphatase2"/>
    <property type="match status" value="1"/>
</dbReference>
<protein>
    <submittedName>
        <fullName evidence="4">Protein-tyrosine phosphatase</fullName>
    </submittedName>
</protein>
<dbReference type="InterPro" id="IPR029021">
    <property type="entry name" value="Prot-tyrosine_phosphatase-like"/>
</dbReference>
<accession>A0AAD9FTF4</accession>
<dbReference type="PANTHER" id="PTHR31126:SF18">
    <property type="entry name" value="PROTEIN-TYROSINE-PHOSPHATASE"/>
    <property type="match status" value="1"/>
</dbReference>
<gene>
    <name evidence="4" type="ORF">DB88DRAFT_211862</name>
</gene>
<evidence type="ECO:0000313" key="4">
    <source>
        <dbReference type="EMBL" id="KAK1925796.1"/>
    </source>
</evidence>
<dbReference type="FunFam" id="3.90.190.10:FF:000035">
    <property type="entry name" value="Tyrosine phosphatase, putative"/>
    <property type="match status" value="1"/>
</dbReference>
<comment type="caution">
    <text evidence="4">The sequence shown here is derived from an EMBL/GenBank/DDBJ whole genome shotgun (WGS) entry which is preliminary data.</text>
</comment>
<reference evidence="4" key="1">
    <citation type="submission" date="2023-02" db="EMBL/GenBank/DDBJ databases">
        <title>Identification and recombinant expression of a fungal hydrolase from Papiliotrema laurentii that hydrolyzes apple cutin and clears colloidal polyester polyurethane.</title>
        <authorList>
            <consortium name="DOE Joint Genome Institute"/>
            <person name="Roman V.A."/>
            <person name="Bojanowski C."/>
            <person name="Crable B.R."/>
            <person name="Wagner D.N."/>
            <person name="Hung C.S."/>
            <person name="Nadeau L.J."/>
            <person name="Schratz L."/>
            <person name="Haridas S."/>
            <person name="Pangilinan J."/>
            <person name="Lipzen A."/>
            <person name="Na H."/>
            <person name="Yan M."/>
            <person name="Ng V."/>
            <person name="Grigoriev I.V."/>
            <person name="Spatafora J.W."/>
            <person name="Barlow D."/>
            <person name="Biffinger J."/>
            <person name="Kelley-Loughnane N."/>
            <person name="Varaljay V.A."/>
            <person name="Crookes-Goodson W.J."/>
        </authorList>
    </citation>
    <scope>NUCLEOTIDE SEQUENCE</scope>
    <source>
        <strain evidence="4">5307AH</strain>
    </source>
</reference>
<evidence type="ECO:0000256" key="1">
    <source>
        <dbReference type="ARBA" id="ARBA00004496"/>
    </source>
</evidence>
<dbReference type="InterPro" id="IPR004861">
    <property type="entry name" value="Siw14-like"/>
</dbReference>
<name>A0AAD9FTF4_PAPLA</name>
<proteinExistence type="predicted"/>
<dbReference type="GO" id="GO:0005737">
    <property type="term" value="C:cytoplasm"/>
    <property type="evidence" value="ECO:0007669"/>
    <property type="project" value="UniProtKB-SubCell"/>
</dbReference>
<dbReference type="CDD" id="cd14501">
    <property type="entry name" value="PFA-DSP"/>
    <property type="match status" value="1"/>
</dbReference>
<dbReference type="EMBL" id="JAODAN010000003">
    <property type="protein sequence ID" value="KAK1925796.1"/>
    <property type="molecule type" value="Genomic_DNA"/>
</dbReference>
<evidence type="ECO:0000256" key="2">
    <source>
        <dbReference type="ARBA" id="ARBA00022490"/>
    </source>
</evidence>
<dbReference type="AlphaFoldDB" id="A0AAD9FTF4"/>
<dbReference type="PANTHER" id="PTHR31126">
    <property type="entry name" value="TYROSINE-PROTEIN PHOSPHATASE"/>
    <property type="match status" value="1"/>
</dbReference>
<organism evidence="4 5">
    <name type="scientific">Papiliotrema laurentii</name>
    <name type="common">Cryptococcus laurentii</name>
    <dbReference type="NCBI Taxonomy" id="5418"/>
    <lineage>
        <taxon>Eukaryota</taxon>
        <taxon>Fungi</taxon>
        <taxon>Dikarya</taxon>
        <taxon>Basidiomycota</taxon>
        <taxon>Agaricomycotina</taxon>
        <taxon>Tremellomycetes</taxon>
        <taxon>Tremellales</taxon>
        <taxon>Rhynchogastremaceae</taxon>
        <taxon>Papiliotrema</taxon>
    </lineage>
</organism>